<sequence length="393" mass="44489">MSSKRGVKRQPKALEEDAYCENESKSNGDSEDRREEDQSTQTSHVDKVLFRQAWVRAIQRTGTTKLPKKSWMNTHCMKLNSNLKYVQVIGHGHGHRLATVMMCGTSVPHKQREKDAVDSICRTTFCIVPDHHRWLLKSEKSSRECCGDRLMCCICHLEIPLPCSHKPPCQWKVISNSACSDCKRDADQDEVETVGSNKQSSTNLLMRGISNRSAITSNDIFKSSEENAKRKRNSKGEEKEEVNGNLHASNGMSHMDNELHKAWIRMIQNQGTTKLPRKPWMKTHCMKLNSNQAHVGALGSGRLVSTVMMRGTNMPGKQYKQATLDSVCRTLGCIIPNHHRWMSKEEKWSRQSCGASLMCPACHVEIPLPCSHDPPCRWRSVSKEKCSACKSQE</sequence>
<organism evidence="2 3">
    <name type="scientific">Seminavis robusta</name>
    <dbReference type="NCBI Taxonomy" id="568900"/>
    <lineage>
        <taxon>Eukaryota</taxon>
        <taxon>Sar</taxon>
        <taxon>Stramenopiles</taxon>
        <taxon>Ochrophyta</taxon>
        <taxon>Bacillariophyta</taxon>
        <taxon>Bacillariophyceae</taxon>
        <taxon>Bacillariophycidae</taxon>
        <taxon>Naviculales</taxon>
        <taxon>Naviculaceae</taxon>
        <taxon>Seminavis</taxon>
    </lineage>
</organism>
<feature type="region of interest" description="Disordered" evidence="1">
    <location>
        <begin position="223"/>
        <end position="252"/>
    </location>
</feature>
<feature type="region of interest" description="Disordered" evidence="1">
    <location>
        <begin position="1"/>
        <end position="43"/>
    </location>
</feature>
<reference evidence="2" key="1">
    <citation type="submission" date="2020-06" db="EMBL/GenBank/DDBJ databases">
        <authorList>
            <consortium name="Plant Systems Biology data submission"/>
        </authorList>
    </citation>
    <scope>NUCLEOTIDE SEQUENCE</scope>
    <source>
        <strain evidence="2">D6</strain>
    </source>
</reference>
<dbReference type="EMBL" id="CAICTM010001704">
    <property type="protein sequence ID" value="CAB9525650.1"/>
    <property type="molecule type" value="Genomic_DNA"/>
</dbReference>
<proteinExistence type="predicted"/>
<feature type="compositionally biased region" description="Basic residues" evidence="1">
    <location>
        <begin position="1"/>
        <end position="11"/>
    </location>
</feature>
<dbReference type="AlphaFoldDB" id="A0A9N8EVT0"/>
<gene>
    <name evidence="2" type="ORF">SEMRO_1706_G292510.1</name>
</gene>
<feature type="compositionally biased region" description="Basic and acidic residues" evidence="1">
    <location>
        <begin position="22"/>
        <end position="37"/>
    </location>
</feature>
<comment type="caution">
    <text evidence="2">The sequence shown here is derived from an EMBL/GenBank/DDBJ whole genome shotgun (WGS) entry which is preliminary data.</text>
</comment>
<keyword evidence="3" id="KW-1185">Reference proteome</keyword>
<evidence type="ECO:0000313" key="2">
    <source>
        <dbReference type="EMBL" id="CAB9525650.1"/>
    </source>
</evidence>
<feature type="compositionally biased region" description="Basic and acidic residues" evidence="1">
    <location>
        <begin position="223"/>
        <end position="242"/>
    </location>
</feature>
<accession>A0A9N8EVT0</accession>
<protein>
    <submittedName>
        <fullName evidence="2">Uncharacterized protein</fullName>
    </submittedName>
</protein>
<evidence type="ECO:0000256" key="1">
    <source>
        <dbReference type="SAM" id="MobiDB-lite"/>
    </source>
</evidence>
<dbReference type="Proteomes" id="UP001153069">
    <property type="component" value="Unassembled WGS sequence"/>
</dbReference>
<evidence type="ECO:0000313" key="3">
    <source>
        <dbReference type="Proteomes" id="UP001153069"/>
    </source>
</evidence>
<name>A0A9N8EVT0_9STRA</name>